<dbReference type="EMBL" id="QNUK01000215">
    <property type="protein sequence ID" value="KAF5897952.1"/>
    <property type="molecule type" value="Genomic_DNA"/>
</dbReference>
<comment type="caution">
    <text evidence="2">The sequence shown here is derived from an EMBL/GenBank/DDBJ whole genome shotgun (WGS) entry which is preliminary data.</text>
</comment>
<feature type="region of interest" description="Disordered" evidence="1">
    <location>
        <begin position="43"/>
        <end position="110"/>
    </location>
</feature>
<reference evidence="2" key="1">
    <citation type="submission" date="2020-07" db="EMBL/GenBank/DDBJ databases">
        <title>Clarias magur genome sequencing, assembly and annotation.</title>
        <authorList>
            <person name="Kushwaha B."/>
            <person name="Kumar R."/>
            <person name="Das P."/>
            <person name="Joshi C.G."/>
            <person name="Kumar D."/>
            <person name="Nagpure N.S."/>
            <person name="Pandey M."/>
            <person name="Agarwal S."/>
            <person name="Srivastava S."/>
            <person name="Singh M."/>
            <person name="Sahoo L."/>
            <person name="Jayasankar P."/>
            <person name="Meher P.K."/>
            <person name="Koringa P.G."/>
            <person name="Iquebal M.A."/>
            <person name="Das S.P."/>
            <person name="Bit A."/>
            <person name="Patnaik S."/>
            <person name="Patel N."/>
            <person name="Shah T.M."/>
            <person name="Hinsu A."/>
            <person name="Jena J.K."/>
        </authorList>
    </citation>
    <scope>NUCLEOTIDE SEQUENCE</scope>
    <source>
        <strain evidence="2">CIFAMagur01</strain>
        <tissue evidence="2">Testis</tissue>
    </source>
</reference>
<organism evidence="2 3">
    <name type="scientific">Clarias magur</name>
    <name type="common">Asian catfish</name>
    <name type="synonym">Macropteronotus magur</name>
    <dbReference type="NCBI Taxonomy" id="1594786"/>
    <lineage>
        <taxon>Eukaryota</taxon>
        <taxon>Metazoa</taxon>
        <taxon>Chordata</taxon>
        <taxon>Craniata</taxon>
        <taxon>Vertebrata</taxon>
        <taxon>Euteleostomi</taxon>
        <taxon>Actinopterygii</taxon>
        <taxon>Neopterygii</taxon>
        <taxon>Teleostei</taxon>
        <taxon>Ostariophysi</taxon>
        <taxon>Siluriformes</taxon>
        <taxon>Clariidae</taxon>
        <taxon>Clarias</taxon>
    </lineage>
</organism>
<evidence type="ECO:0000313" key="3">
    <source>
        <dbReference type="Proteomes" id="UP000727407"/>
    </source>
</evidence>
<evidence type="ECO:0000313" key="2">
    <source>
        <dbReference type="EMBL" id="KAF5897952.1"/>
    </source>
</evidence>
<evidence type="ECO:0000256" key="1">
    <source>
        <dbReference type="SAM" id="MobiDB-lite"/>
    </source>
</evidence>
<feature type="compositionally biased region" description="Basic residues" evidence="1">
    <location>
        <begin position="82"/>
        <end position="95"/>
    </location>
</feature>
<proteinExistence type="predicted"/>
<sequence>MCSVLRCVLLRAHSGLFENSPPRFVSHKPRNWNAFHADHPRLFPPWARPSRDHSQASDKPSVLQRNNRHKQPLPLPPPSPFYHRKAPTIVQKRHRISVDSSSLEVRARPS</sequence>
<dbReference type="AlphaFoldDB" id="A0A8J4ULP6"/>
<keyword evidence="3" id="KW-1185">Reference proteome</keyword>
<accession>A0A8J4ULP6</accession>
<gene>
    <name evidence="2" type="ORF">DAT39_012289</name>
</gene>
<protein>
    <submittedName>
        <fullName evidence="2">Uncharacterized protein</fullName>
    </submittedName>
</protein>
<name>A0A8J4ULP6_CLAMG</name>
<dbReference type="Proteomes" id="UP000727407">
    <property type="component" value="Unassembled WGS sequence"/>
</dbReference>